<name>A0ABU9M9T2_STUCH</name>
<evidence type="ECO:0000256" key="1">
    <source>
        <dbReference type="SAM" id="Coils"/>
    </source>
</evidence>
<evidence type="ECO:0000256" key="2">
    <source>
        <dbReference type="SAM" id="MobiDB-lite"/>
    </source>
</evidence>
<dbReference type="NCBIfam" id="NF038178">
    <property type="entry name" value="AlgP_Nterm"/>
    <property type="match status" value="1"/>
</dbReference>
<organism evidence="3 4">
    <name type="scientific">Stutzerimonas chloritidismutans</name>
    <name type="common">Pseudomonas chloritidismutans</name>
    <dbReference type="NCBI Taxonomy" id="203192"/>
    <lineage>
        <taxon>Bacteria</taxon>
        <taxon>Pseudomonadati</taxon>
        <taxon>Pseudomonadota</taxon>
        <taxon>Gammaproteobacteria</taxon>
        <taxon>Pseudomonadales</taxon>
        <taxon>Pseudomonadaceae</taxon>
        <taxon>Stutzerimonas</taxon>
    </lineage>
</organism>
<feature type="coiled-coil region" evidence="1">
    <location>
        <begin position="34"/>
        <end position="94"/>
    </location>
</feature>
<protein>
    <submittedName>
        <fullName evidence="3">AlgP family protein</fullName>
    </submittedName>
</protein>
<feature type="region of interest" description="Disordered" evidence="2">
    <location>
        <begin position="130"/>
        <end position="250"/>
    </location>
</feature>
<feature type="compositionally biased region" description="Polar residues" evidence="2">
    <location>
        <begin position="152"/>
        <end position="163"/>
    </location>
</feature>
<reference evidence="3 4" key="1">
    <citation type="submission" date="2024-04" db="EMBL/GenBank/DDBJ databases">
        <title>Draft Genome Sequence of Isolates Cultured from Underwater Hawaii Seamounts in the North Pacific Ocean.</title>
        <authorList>
            <person name="Sharma I."/>
            <person name="Darden B."/>
            <person name="Creggett J."/>
            <person name="Taylor S."/>
            <person name="Grant M.P."/>
            <person name="Scott J."/>
            <person name="Attles S."/>
            <person name="Walker S."/>
            <person name="Johnson G."/>
            <person name="St. Cloud C."/>
        </authorList>
    </citation>
    <scope>NUCLEOTIDE SEQUENCE [LARGE SCALE GENOMIC DNA]</scope>
    <source>
        <strain evidence="3 4">03GJ23</strain>
    </source>
</reference>
<feature type="compositionally biased region" description="Low complexity" evidence="2">
    <location>
        <begin position="130"/>
        <end position="151"/>
    </location>
</feature>
<dbReference type="RefSeq" id="WP_342407408.1">
    <property type="nucleotide sequence ID" value="NZ_JBCFXD010000011.1"/>
</dbReference>
<sequence>MPAKKNAVTTPLHLLQQLSKSLVGHLEKACTDAQKDAEILLAKLEKQRGKTQEKLIKARAKLDEAGNAGKSKAQSKARARLAELDDMLALLQARQSETLSYLADLKRDAEQSLSLARGVTQVEEAAAKALASRSKASPSRSASAQRKAAPATTKQSGSSSSPATGKPAATTRARPAVSKVASGKSATANSSSGQAAAASAAKRPARPASSRAKPKASTTKPSSSAKPAAARKPASAKVGSPDQSAQPASS</sequence>
<evidence type="ECO:0000313" key="4">
    <source>
        <dbReference type="Proteomes" id="UP001467669"/>
    </source>
</evidence>
<keyword evidence="1" id="KW-0175">Coiled coil</keyword>
<feature type="compositionally biased region" description="Polar residues" evidence="2">
    <location>
        <begin position="241"/>
        <end position="250"/>
    </location>
</feature>
<keyword evidence="4" id="KW-1185">Reference proteome</keyword>
<dbReference type="InterPro" id="IPR047725">
    <property type="entry name" value="AlgP_N"/>
</dbReference>
<evidence type="ECO:0000313" key="3">
    <source>
        <dbReference type="EMBL" id="MEL7560421.1"/>
    </source>
</evidence>
<feature type="compositionally biased region" description="Low complexity" evidence="2">
    <location>
        <begin position="185"/>
        <end position="237"/>
    </location>
</feature>
<accession>A0ABU9M9T2</accession>
<proteinExistence type="predicted"/>
<dbReference type="EMBL" id="JBCFXD010000011">
    <property type="protein sequence ID" value="MEL7560421.1"/>
    <property type="molecule type" value="Genomic_DNA"/>
</dbReference>
<comment type="caution">
    <text evidence="3">The sequence shown here is derived from an EMBL/GenBank/DDBJ whole genome shotgun (WGS) entry which is preliminary data.</text>
</comment>
<gene>
    <name evidence="3" type="ORF">AAGW23_16380</name>
</gene>
<dbReference type="Proteomes" id="UP001467669">
    <property type="component" value="Unassembled WGS sequence"/>
</dbReference>